<feature type="region of interest" description="Disordered" evidence="1">
    <location>
        <begin position="60"/>
        <end position="79"/>
    </location>
</feature>
<protein>
    <submittedName>
        <fullName evidence="2">Uncharacterized protein</fullName>
    </submittedName>
</protein>
<gene>
    <name evidence="2" type="ORF">QQF64_004770</name>
</gene>
<name>A0ABR3MIJ1_9TELE</name>
<sequence length="79" mass="9126">MLSDNTRLRNVPQQDACFVEFIVITGTIRRPLWAVDTEREAQKGLWLIYDVQLEEQVYLTPPTCSSRQPSQPGPTPMHR</sequence>
<evidence type="ECO:0000313" key="2">
    <source>
        <dbReference type="EMBL" id="KAL1264415.1"/>
    </source>
</evidence>
<evidence type="ECO:0000256" key="1">
    <source>
        <dbReference type="SAM" id="MobiDB-lite"/>
    </source>
</evidence>
<evidence type="ECO:0000313" key="3">
    <source>
        <dbReference type="Proteomes" id="UP001558613"/>
    </source>
</evidence>
<reference evidence="2 3" key="1">
    <citation type="submission" date="2023-09" db="EMBL/GenBank/DDBJ databases">
        <authorList>
            <person name="Wang M."/>
        </authorList>
    </citation>
    <scope>NUCLEOTIDE SEQUENCE [LARGE SCALE GENOMIC DNA]</scope>
    <source>
        <strain evidence="2">GT-2023</strain>
        <tissue evidence="2">Liver</tissue>
    </source>
</reference>
<organism evidence="2 3">
    <name type="scientific">Cirrhinus molitorella</name>
    <name type="common">mud carp</name>
    <dbReference type="NCBI Taxonomy" id="172907"/>
    <lineage>
        <taxon>Eukaryota</taxon>
        <taxon>Metazoa</taxon>
        <taxon>Chordata</taxon>
        <taxon>Craniata</taxon>
        <taxon>Vertebrata</taxon>
        <taxon>Euteleostomi</taxon>
        <taxon>Actinopterygii</taxon>
        <taxon>Neopterygii</taxon>
        <taxon>Teleostei</taxon>
        <taxon>Ostariophysi</taxon>
        <taxon>Cypriniformes</taxon>
        <taxon>Cyprinidae</taxon>
        <taxon>Labeoninae</taxon>
        <taxon>Labeonini</taxon>
        <taxon>Cirrhinus</taxon>
    </lineage>
</organism>
<accession>A0ABR3MIJ1</accession>
<dbReference type="Proteomes" id="UP001558613">
    <property type="component" value="Unassembled WGS sequence"/>
</dbReference>
<proteinExistence type="predicted"/>
<keyword evidence="3" id="KW-1185">Reference proteome</keyword>
<dbReference type="EMBL" id="JAYMGO010000012">
    <property type="protein sequence ID" value="KAL1264415.1"/>
    <property type="molecule type" value="Genomic_DNA"/>
</dbReference>
<comment type="caution">
    <text evidence="2">The sequence shown here is derived from an EMBL/GenBank/DDBJ whole genome shotgun (WGS) entry which is preliminary data.</text>
</comment>